<reference evidence="8" key="1">
    <citation type="submission" date="2017-01" db="EMBL/GenBank/DDBJ databases">
        <title>Comparative genomics of anhydrobiosis in the tardigrade Hypsibius dujardini.</title>
        <authorList>
            <person name="Yoshida Y."/>
            <person name="Koutsovoulos G."/>
            <person name="Laetsch D."/>
            <person name="Stevens L."/>
            <person name="Kumar S."/>
            <person name="Horikawa D."/>
            <person name="Ishino K."/>
            <person name="Komine S."/>
            <person name="Tomita M."/>
            <person name="Blaxter M."/>
            <person name="Arakawa K."/>
        </authorList>
    </citation>
    <scope>NUCLEOTIDE SEQUENCE [LARGE SCALE GENOMIC DNA]</scope>
    <source>
        <strain evidence="8">Z151</strain>
    </source>
</reference>
<keyword evidence="2 5" id="KW-0812">Transmembrane</keyword>
<evidence type="ECO:0000256" key="1">
    <source>
        <dbReference type="ARBA" id="ARBA00004370"/>
    </source>
</evidence>
<protein>
    <recommendedName>
        <fullName evidence="6">Receptor ligand binding region domain-containing protein</fullName>
    </recommendedName>
</protein>
<keyword evidence="3 5" id="KW-1133">Transmembrane helix</keyword>
<dbReference type="InterPro" id="IPR028082">
    <property type="entry name" value="Peripla_BP_I"/>
</dbReference>
<evidence type="ECO:0000256" key="4">
    <source>
        <dbReference type="ARBA" id="ARBA00023136"/>
    </source>
</evidence>
<evidence type="ECO:0000313" key="7">
    <source>
        <dbReference type="EMBL" id="OWA53291.1"/>
    </source>
</evidence>
<dbReference type="InterPro" id="IPR001828">
    <property type="entry name" value="ANF_lig-bd_rcpt"/>
</dbReference>
<accession>A0A9X6NMS7</accession>
<evidence type="ECO:0000313" key="8">
    <source>
        <dbReference type="Proteomes" id="UP000192578"/>
    </source>
</evidence>
<proteinExistence type="predicted"/>
<comment type="caution">
    <text evidence="7">The sequence shown here is derived from an EMBL/GenBank/DDBJ whole genome shotgun (WGS) entry which is preliminary data.</text>
</comment>
<dbReference type="SUPFAM" id="SSF53822">
    <property type="entry name" value="Periplasmic binding protein-like I"/>
    <property type="match status" value="1"/>
</dbReference>
<dbReference type="EMBL" id="MTYJ01000312">
    <property type="protein sequence ID" value="OWA53291.1"/>
    <property type="molecule type" value="Genomic_DNA"/>
</dbReference>
<comment type="subcellular location">
    <subcellularLocation>
        <location evidence="1">Membrane</location>
    </subcellularLocation>
</comment>
<organism evidence="7 8">
    <name type="scientific">Hypsibius exemplaris</name>
    <name type="common">Freshwater tardigrade</name>
    <dbReference type="NCBI Taxonomy" id="2072580"/>
    <lineage>
        <taxon>Eukaryota</taxon>
        <taxon>Metazoa</taxon>
        <taxon>Ecdysozoa</taxon>
        <taxon>Tardigrada</taxon>
        <taxon>Eutardigrada</taxon>
        <taxon>Parachela</taxon>
        <taxon>Hypsibioidea</taxon>
        <taxon>Hypsibiidae</taxon>
        <taxon>Hypsibius</taxon>
    </lineage>
</organism>
<sequence>MAERSLPTLDLVTSIFRDATGRDSMVSLNYIGPSVATGLAELRRTYPFLNVTHRYVVFEQDADMKSSYYATCLDQSYYQGVNMAQWYYRERRPEAVSVWINAGCGEYLILNELARAWNVLYVTTAAGDRIARNRALAPTWIPATYPAPADYAEYYHRFLLRHNWTTIAIILDSSGPQFLKNTHLVVSRTLQAYKDLRVTLHKYASAELIKPGAFEGTVGVLLSDLKPSCRIILFFGHSDSLRRFLVYIVQQPFVNPYFGAFEWNVTDVPLEPRDNLTMLNEVVRSAYRSVILILLSGDFTASEKEQIDALLPTWTGFAAKLPHLPTPYGPNPGYLLAMHNAIQMVGQVVVESFNTSNTTSDPGSGILLAQQFFNRTFRLGNGHVSFSIYGTRIHSISVKQFDYRRGAFQTFIQASEDMEGVLQERTAENLRWFDGQLSVPLNEPRCGYRGDAIRCFSKASNMIVTSSAGGIIVLLFGIVMTTVIIKSIHRHKKANSNWWTLDPHHLCLQKGQSTSWVISILQIL</sequence>
<name>A0A9X6NMS7_HYPEX</name>
<evidence type="ECO:0000259" key="6">
    <source>
        <dbReference type="Pfam" id="PF01094"/>
    </source>
</evidence>
<dbReference type="Pfam" id="PF01094">
    <property type="entry name" value="ANF_receptor"/>
    <property type="match status" value="1"/>
</dbReference>
<dbReference type="Proteomes" id="UP000192578">
    <property type="component" value="Unassembled WGS sequence"/>
</dbReference>
<feature type="transmembrane region" description="Helical" evidence="5">
    <location>
        <begin position="462"/>
        <end position="485"/>
    </location>
</feature>
<evidence type="ECO:0000256" key="2">
    <source>
        <dbReference type="ARBA" id="ARBA00022692"/>
    </source>
</evidence>
<dbReference type="GO" id="GO:0016020">
    <property type="term" value="C:membrane"/>
    <property type="evidence" value="ECO:0007669"/>
    <property type="project" value="UniProtKB-SubCell"/>
</dbReference>
<dbReference type="Gene3D" id="3.40.50.2300">
    <property type="match status" value="1"/>
</dbReference>
<evidence type="ECO:0000256" key="3">
    <source>
        <dbReference type="ARBA" id="ARBA00022989"/>
    </source>
</evidence>
<gene>
    <name evidence="7" type="ORF">BV898_17725</name>
</gene>
<evidence type="ECO:0000256" key="5">
    <source>
        <dbReference type="SAM" id="Phobius"/>
    </source>
</evidence>
<keyword evidence="4 5" id="KW-0472">Membrane</keyword>
<feature type="domain" description="Receptor ligand binding region" evidence="6">
    <location>
        <begin position="102"/>
        <end position="395"/>
    </location>
</feature>
<keyword evidence="8" id="KW-1185">Reference proteome</keyword>
<dbReference type="AlphaFoldDB" id="A0A9X6NMS7"/>